<feature type="active site" description="Charge relay system" evidence="5">
    <location>
        <position position="314"/>
    </location>
</feature>
<evidence type="ECO:0000256" key="5">
    <source>
        <dbReference type="PROSITE-ProRule" id="PRU01240"/>
    </source>
</evidence>
<evidence type="ECO:0000256" key="2">
    <source>
        <dbReference type="ARBA" id="ARBA00022670"/>
    </source>
</evidence>
<dbReference type="Proteomes" id="UP000321773">
    <property type="component" value="Unassembled WGS sequence"/>
</dbReference>
<dbReference type="EMBL" id="BJWJ01000017">
    <property type="protein sequence ID" value="GEM04767.1"/>
    <property type="molecule type" value="Genomic_DNA"/>
</dbReference>
<organism evidence="8 9">
    <name type="scientific">Halolactibacillus miurensis</name>
    <dbReference type="NCBI Taxonomy" id="306541"/>
    <lineage>
        <taxon>Bacteria</taxon>
        <taxon>Bacillati</taxon>
        <taxon>Bacillota</taxon>
        <taxon>Bacilli</taxon>
        <taxon>Bacillales</taxon>
        <taxon>Bacillaceae</taxon>
        <taxon>Halolactibacillus</taxon>
    </lineage>
</organism>
<reference evidence="8 9" key="1">
    <citation type="submission" date="2016-10" db="EMBL/GenBank/DDBJ databases">
        <authorList>
            <person name="de Groot N.N."/>
        </authorList>
    </citation>
    <scope>NUCLEOTIDE SEQUENCE [LARGE SCALE GENOMIC DNA]</scope>
    <source>
        <strain evidence="8 9">DSM 17074</strain>
    </source>
</reference>
<feature type="active site" description="Charge relay system" evidence="5">
    <location>
        <position position="280"/>
    </location>
</feature>
<keyword evidence="10" id="KW-1185">Reference proteome</keyword>
<dbReference type="PROSITE" id="PS51892">
    <property type="entry name" value="SUBTILASE"/>
    <property type="match status" value="1"/>
</dbReference>
<evidence type="ECO:0000256" key="4">
    <source>
        <dbReference type="ARBA" id="ARBA00022825"/>
    </source>
</evidence>
<evidence type="ECO:0000313" key="10">
    <source>
        <dbReference type="Proteomes" id="UP000321773"/>
    </source>
</evidence>
<dbReference type="GO" id="GO:0006508">
    <property type="term" value="P:proteolysis"/>
    <property type="evidence" value="ECO:0007669"/>
    <property type="project" value="UniProtKB-KW"/>
</dbReference>
<name>A0A1I6NXT5_9BACI</name>
<gene>
    <name evidence="7" type="ORF">HMI01_17550</name>
    <name evidence="8" type="ORF">SAMN05421668_10162</name>
</gene>
<dbReference type="EMBL" id="FPAI01000001">
    <property type="protein sequence ID" value="SFS32777.1"/>
    <property type="molecule type" value="Genomic_DNA"/>
</dbReference>
<protein>
    <submittedName>
        <fullName evidence="8">Subtilase family protein</fullName>
    </submittedName>
    <submittedName>
        <fullName evidence="7">Subtilisin proteinase</fullName>
    </submittedName>
</protein>
<proteinExistence type="inferred from homology"/>
<dbReference type="InterPro" id="IPR015500">
    <property type="entry name" value="Peptidase_S8_subtilisin-rel"/>
</dbReference>
<dbReference type="InterPro" id="IPR034074">
    <property type="entry name" value="Y4bN_pept_dom"/>
</dbReference>
<dbReference type="InterPro" id="IPR050131">
    <property type="entry name" value="Peptidase_S8_subtilisin-like"/>
</dbReference>
<dbReference type="RefSeq" id="WP_089852683.1">
    <property type="nucleotide sequence ID" value="NZ_BJWJ01000017.1"/>
</dbReference>
<evidence type="ECO:0000259" key="6">
    <source>
        <dbReference type="Pfam" id="PF00082"/>
    </source>
</evidence>
<dbReference type="OrthoDB" id="9759014at2"/>
<dbReference type="GO" id="GO:0004252">
    <property type="term" value="F:serine-type endopeptidase activity"/>
    <property type="evidence" value="ECO:0007669"/>
    <property type="project" value="UniProtKB-UniRule"/>
</dbReference>
<keyword evidence="4 5" id="KW-0720">Serine protease</keyword>
<dbReference type="SUPFAM" id="SSF52743">
    <property type="entry name" value="Subtilisin-like"/>
    <property type="match status" value="1"/>
</dbReference>
<evidence type="ECO:0000313" key="9">
    <source>
        <dbReference type="Proteomes" id="UP000199139"/>
    </source>
</evidence>
<evidence type="ECO:0000256" key="3">
    <source>
        <dbReference type="ARBA" id="ARBA00022801"/>
    </source>
</evidence>
<dbReference type="STRING" id="306541.SAMN05421668_10162"/>
<evidence type="ECO:0000313" key="7">
    <source>
        <dbReference type="EMBL" id="GEM04767.1"/>
    </source>
</evidence>
<dbReference type="Pfam" id="PF00082">
    <property type="entry name" value="Peptidase_S8"/>
    <property type="match status" value="1"/>
</dbReference>
<reference evidence="7 10" key="2">
    <citation type="submission" date="2019-07" db="EMBL/GenBank/DDBJ databases">
        <title>Whole genome shotgun sequence of Halolactibacillus miurensis NBRC 100873.</title>
        <authorList>
            <person name="Hosoyama A."/>
            <person name="Uohara A."/>
            <person name="Ohji S."/>
            <person name="Ichikawa N."/>
        </authorList>
    </citation>
    <scope>NUCLEOTIDE SEQUENCE [LARGE SCALE GENOMIC DNA]</scope>
    <source>
        <strain evidence="7 10">NBRC 100873</strain>
    </source>
</reference>
<dbReference type="PANTHER" id="PTHR43806">
    <property type="entry name" value="PEPTIDASE S8"/>
    <property type="match status" value="1"/>
</dbReference>
<sequence>MKHLNLKNTKESMAFTTVSKNGGGKDPYPNRQDELSHIKILQNKFNQVVTDSKVKSFEEREKLYLQITGEPGLRLKFDSLENRKIESKVMNIREIPVQNSTGDVENVEQVVMSLPKKNANKFLKKLEEYEATLGLPNKNPTNNDLVRSISNIEAVILESFWTGNTEWIPTDAEKVWCEIWVDSVDETVIADFKRLVASLNIQIKNEQILFEERTVFILKVSKTDLSVLVKRSDHIAEFRKSVEVTPFFIELDVEDQHKFVDELLSMVEVEANGIYVSLFDTGINTGHPLLERICSDEDVHSYFENYDGFDVKGHGTNMSGVIAYGYLEKLLEGIESIKIPHQIESVKVLPDRGANDEHLYGAIIQESVSDLTIDNPDRIRVYCMAITANDYALTDGRPSSWSGALDELIAGRFDEDRKVFVVAGGNIAPPFEKGNYPDLNIQTGISDPAQSWNAITVGAYVNTEDKNQENIASFGQLSPYSRTSREWDNSRWPVKPEIVLDGGTAVLSDEQAYQDDTTSILTTGHDVTKNLFDIIWATSAATAFAANMAAKIRSIYPEYWSETIRGLMIHSADWTPEMKQQFLQTDKKSDYTKLLRTCGYGVPDYDRAINTSNNRVAMIIEDELQPFEGDSMNEMHLHKIPWPTDLLLSDKFEDVKLKMKVTLSYFIEPSPGEIGWRDKFLYQSHGLRFALNGHSDKDEFTKKINKKVRNSKEDKGEDPGINWTLGKNNQSMGSIHSDIWEDYASEMAAQRYIAVYPVNGWWRKRKHLGASHKKARYSLILTVESEKVDIDLLTPILNEIKQTVNIETEI</sequence>
<dbReference type="AlphaFoldDB" id="A0A1I6NXT5"/>
<comment type="similarity">
    <text evidence="1 5">Belongs to the peptidase S8 family.</text>
</comment>
<dbReference type="PRINTS" id="PR00723">
    <property type="entry name" value="SUBTILISIN"/>
</dbReference>
<dbReference type="Gene3D" id="3.40.50.200">
    <property type="entry name" value="Peptidase S8/S53 domain"/>
    <property type="match status" value="1"/>
</dbReference>
<dbReference type="PANTHER" id="PTHR43806:SF11">
    <property type="entry name" value="CEREVISIN-RELATED"/>
    <property type="match status" value="1"/>
</dbReference>
<dbReference type="InterPro" id="IPR036852">
    <property type="entry name" value="Peptidase_S8/S53_dom_sf"/>
</dbReference>
<evidence type="ECO:0000313" key="8">
    <source>
        <dbReference type="EMBL" id="SFS32777.1"/>
    </source>
</evidence>
<dbReference type="Proteomes" id="UP000199139">
    <property type="component" value="Unassembled WGS sequence"/>
</dbReference>
<dbReference type="CDD" id="cd04847">
    <property type="entry name" value="Peptidases_S8_Subtilisin_like_2"/>
    <property type="match status" value="1"/>
</dbReference>
<feature type="domain" description="Peptidase S8/S53" evidence="6">
    <location>
        <begin position="272"/>
        <end position="601"/>
    </location>
</feature>
<accession>A0A1I6NXT5</accession>
<keyword evidence="3 5" id="KW-0378">Hydrolase</keyword>
<evidence type="ECO:0000256" key="1">
    <source>
        <dbReference type="ARBA" id="ARBA00011073"/>
    </source>
</evidence>
<keyword evidence="2 5" id="KW-0645">Protease</keyword>
<dbReference type="InterPro" id="IPR000209">
    <property type="entry name" value="Peptidase_S8/S53_dom"/>
</dbReference>
<feature type="active site" description="Charge relay system" evidence="5">
    <location>
        <position position="539"/>
    </location>
</feature>